<keyword evidence="2" id="KW-1185">Reference proteome</keyword>
<dbReference type="Proteomes" id="UP000717624">
    <property type="component" value="Unassembled WGS sequence"/>
</dbReference>
<gene>
    <name evidence="1" type="ORF">JOD01_002084</name>
</gene>
<evidence type="ECO:0000313" key="1">
    <source>
        <dbReference type="EMBL" id="MBM7590480.1"/>
    </source>
</evidence>
<organism evidence="1 2">
    <name type="scientific">Brevibacillus fulvus</name>
    <dbReference type="NCBI Taxonomy" id="1125967"/>
    <lineage>
        <taxon>Bacteria</taxon>
        <taxon>Bacillati</taxon>
        <taxon>Bacillota</taxon>
        <taxon>Bacilli</taxon>
        <taxon>Bacillales</taxon>
        <taxon>Paenibacillaceae</taxon>
        <taxon>Brevibacillus</taxon>
    </lineage>
</organism>
<dbReference type="RefSeq" id="WP_204518228.1">
    <property type="nucleotide sequence ID" value="NZ_BAABIN010000002.1"/>
</dbReference>
<evidence type="ECO:0000313" key="2">
    <source>
        <dbReference type="Proteomes" id="UP000717624"/>
    </source>
</evidence>
<accession>A0A938XZD1</accession>
<sequence>MLTKQEKELLEECLDELYEEYGSYRKSLKKDEELNATYQLFLSIVKKLGLRQPKG</sequence>
<name>A0A938XZD1_9BACL</name>
<comment type="caution">
    <text evidence="1">The sequence shown here is derived from an EMBL/GenBank/DDBJ whole genome shotgun (WGS) entry which is preliminary data.</text>
</comment>
<protein>
    <submittedName>
        <fullName evidence="1">Uncharacterized protein</fullName>
    </submittedName>
</protein>
<proteinExistence type="predicted"/>
<reference evidence="1" key="1">
    <citation type="submission" date="2021-01" db="EMBL/GenBank/DDBJ databases">
        <title>Genomic Encyclopedia of Type Strains, Phase IV (KMG-IV): sequencing the most valuable type-strain genomes for metagenomic binning, comparative biology and taxonomic classification.</title>
        <authorList>
            <person name="Goeker M."/>
        </authorList>
    </citation>
    <scope>NUCLEOTIDE SEQUENCE</scope>
    <source>
        <strain evidence="1">DSM 25523</strain>
    </source>
</reference>
<dbReference type="EMBL" id="JAFBEB010000006">
    <property type="protein sequence ID" value="MBM7590480.1"/>
    <property type="molecule type" value="Genomic_DNA"/>
</dbReference>
<dbReference type="AlphaFoldDB" id="A0A938XZD1"/>